<gene>
    <name evidence="3" type="ORF">MNBD_BACTEROID04-168</name>
</gene>
<feature type="non-terminal residue" evidence="3">
    <location>
        <position position="133"/>
    </location>
</feature>
<dbReference type="Pfam" id="PF04087">
    <property type="entry name" value="DUF389"/>
    <property type="match status" value="1"/>
</dbReference>
<keyword evidence="2" id="KW-1133">Transmembrane helix</keyword>
<dbReference type="AlphaFoldDB" id="A0A3B0UNY0"/>
<keyword evidence="2" id="KW-0812">Transmembrane</keyword>
<evidence type="ECO:0000256" key="1">
    <source>
        <dbReference type="SAM" id="MobiDB-lite"/>
    </source>
</evidence>
<organism evidence="3">
    <name type="scientific">hydrothermal vent metagenome</name>
    <dbReference type="NCBI Taxonomy" id="652676"/>
    <lineage>
        <taxon>unclassified sequences</taxon>
        <taxon>metagenomes</taxon>
        <taxon>ecological metagenomes</taxon>
    </lineage>
</organism>
<name>A0A3B0UNY0_9ZZZZ</name>
<dbReference type="PANTHER" id="PTHR20992:SF9">
    <property type="entry name" value="AT15442P-RELATED"/>
    <property type="match status" value="1"/>
</dbReference>
<reference evidence="3" key="1">
    <citation type="submission" date="2018-06" db="EMBL/GenBank/DDBJ databases">
        <authorList>
            <person name="Zhirakovskaya E."/>
        </authorList>
    </citation>
    <scope>NUCLEOTIDE SEQUENCE</scope>
</reference>
<sequence>MENIESNKSEQNSVVNGSPTKDEVKGAWHTIKQFVFELLDIRLDTDKKGTIEDIKGNISMKGHTAWVLVFSILIASIGLNISSTAVVIGAMLISPLMGPILGVGLSIGINDIDTLKRSLINLGVMIGLSLATS</sequence>
<keyword evidence="2" id="KW-0472">Membrane</keyword>
<dbReference type="PANTHER" id="PTHR20992">
    <property type="entry name" value="AT15442P-RELATED"/>
    <property type="match status" value="1"/>
</dbReference>
<evidence type="ECO:0000313" key="3">
    <source>
        <dbReference type="EMBL" id="VAW21326.1"/>
    </source>
</evidence>
<proteinExistence type="predicted"/>
<protein>
    <submittedName>
        <fullName evidence="3">FIG00761799: membrane protein</fullName>
    </submittedName>
</protein>
<feature type="transmembrane region" description="Helical" evidence="2">
    <location>
        <begin position="87"/>
        <end position="109"/>
    </location>
</feature>
<dbReference type="EMBL" id="UOER01000086">
    <property type="protein sequence ID" value="VAW21326.1"/>
    <property type="molecule type" value="Genomic_DNA"/>
</dbReference>
<evidence type="ECO:0000256" key="2">
    <source>
        <dbReference type="SAM" id="Phobius"/>
    </source>
</evidence>
<feature type="compositionally biased region" description="Polar residues" evidence="1">
    <location>
        <begin position="9"/>
        <end position="19"/>
    </location>
</feature>
<feature type="region of interest" description="Disordered" evidence="1">
    <location>
        <begin position="1"/>
        <end position="21"/>
    </location>
</feature>
<accession>A0A3B0UNY0</accession>
<feature type="transmembrane region" description="Helical" evidence="2">
    <location>
        <begin position="64"/>
        <end position="81"/>
    </location>
</feature>
<dbReference type="InterPro" id="IPR005240">
    <property type="entry name" value="DUF389"/>
</dbReference>